<dbReference type="OrthoDB" id="128220at2"/>
<evidence type="ECO:0000313" key="2">
    <source>
        <dbReference type="EMBL" id="RAV22298.1"/>
    </source>
</evidence>
<dbReference type="Gene3D" id="3.40.50.720">
    <property type="entry name" value="NAD(P)-binding Rossmann-like Domain"/>
    <property type="match status" value="1"/>
</dbReference>
<dbReference type="InterPro" id="IPR036291">
    <property type="entry name" value="NAD(P)-bd_dom_sf"/>
</dbReference>
<accession>A0A329MSN4</accession>
<protein>
    <submittedName>
        <fullName evidence="2">Gfo/Idh/MocA family oxidoreductase</fullName>
    </submittedName>
</protein>
<dbReference type="GO" id="GO:0000166">
    <property type="term" value="F:nucleotide binding"/>
    <property type="evidence" value="ECO:0007669"/>
    <property type="project" value="InterPro"/>
</dbReference>
<feature type="domain" description="Gfo/Idh/MocA-like oxidoreductase N-terminal" evidence="1">
    <location>
        <begin position="61"/>
        <end position="134"/>
    </location>
</feature>
<dbReference type="SUPFAM" id="SSF51735">
    <property type="entry name" value="NAD(P)-binding Rossmann-fold domains"/>
    <property type="match status" value="1"/>
</dbReference>
<gene>
    <name evidence="2" type="ORF">DQG23_04940</name>
</gene>
<comment type="caution">
    <text evidence="2">The sequence shown here is derived from an EMBL/GenBank/DDBJ whole genome shotgun (WGS) entry which is preliminary data.</text>
</comment>
<dbReference type="Pfam" id="PF01408">
    <property type="entry name" value="GFO_IDH_MocA"/>
    <property type="match status" value="1"/>
</dbReference>
<evidence type="ECO:0000259" key="1">
    <source>
        <dbReference type="Pfam" id="PF01408"/>
    </source>
</evidence>
<dbReference type="EMBL" id="QMFB01000002">
    <property type="protein sequence ID" value="RAV22298.1"/>
    <property type="molecule type" value="Genomic_DNA"/>
</dbReference>
<dbReference type="AlphaFoldDB" id="A0A329MSN4"/>
<proteinExistence type="predicted"/>
<dbReference type="InterPro" id="IPR000683">
    <property type="entry name" value="Gfo/Idh/MocA-like_OxRdtase_N"/>
</dbReference>
<evidence type="ECO:0000313" key="3">
    <source>
        <dbReference type="Proteomes" id="UP000250369"/>
    </source>
</evidence>
<keyword evidence="3" id="KW-1185">Reference proteome</keyword>
<dbReference type="RefSeq" id="WP_113029704.1">
    <property type="nucleotide sequence ID" value="NZ_QMFB01000002.1"/>
</dbReference>
<name>A0A329MSN4_9BACL</name>
<reference evidence="2 3" key="1">
    <citation type="journal article" date="2009" name="Int. J. Syst. Evol. Microbiol.">
        <title>Paenibacillus contaminans sp. nov., isolated from a contaminated laboratory plate.</title>
        <authorList>
            <person name="Chou J.H."/>
            <person name="Lee J.H."/>
            <person name="Lin M.C."/>
            <person name="Chang P.S."/>
            <person name="Arun A.B."/>
            <person name="Young C.C."/>
            <person name="Chen W.M."/>
        </authorList>
    </citation>
    <scope>NUCLEOTIDE SEQUENCE [LARGE SCALE GENOMIC DNA]</scope>
    <source>
        <strain evidence="2 3">CKOBP-6</strain>
    </source>
</reference>
<sequence length="301" mass="33127">MTQLLKIGMIGLDTSHCELFADLLNNPEHPFHVPGGRLTIAYPGGSDDFELSRSRVGTYTKQLRDNFGVQIAESMERVAEEADAILLTSVDGRVHQEQFARIAPYRKPVFIDKPFAVSTEEARAITETAAKWQVPMFSCSSLRYTEPLVQALKETGGGAIIGADCSGPMPVEPPLPPLFWYGIHTVEALYAIMGKGCVSVSVRMNEDHEVIVGEWRDGRIGTARGNRKGSWAFGGLIHRETAAQFVDLYASPKPSLAGLLEAAMHMFRTGEQPVGTEEMLEIVRFLEAANESRRTGETVFL</sequence>
<dbReference type="Proteomes" id="UP000250369">
    <property type="component" value="Unassembled WGS sequence"/>
</dbReference>
<organism evidence="2 3">
    <name type="scientific">Paenibacillus contaminans</name>
    <dbReference type="NCBI Taxonomy" id="450362"/>
    <lineage>
        <taxon>Bacteria</taxon>
        <taxon>Bacillati</taxon>
        <taxon>Bacillota</taxon>
        <taxon>Bacilli</taxon>
        <taxon>Bacillales</taxon>
        <taxon>Paenibacillaceae</taxon>
        <taxon>Paenibacillus</taxon>
    </lineage>
</organism>